<protein>
    <submittedName>
        <fullName evidence="2">Uncharacterized protein</fullName>
    </submittedName>
</protein>
<dbReference type="AlphaFoldDB" id="A0ABD7TU38"/>
<reference evidence="2" key="1">
    <citation type="submission" date="2022-03" db="EMBL/GenBank/DDBJ databases">
        <title>Comparative Genomics of East African Camel-Associated Staphylococcaceae spp.: Diversity and Inheritance of Traits Involved in Host-Pathogen Interactions.</title>
        <authorList>
            <person name="Akarsu H."/>
            <person name="Liljander A."/>
            <person name="Younan M."/>
            <person name="Brodard I."/>
            <person name="Glucks I."/>
            <person name="Labroussaa F."/>
            <person name="Overesch G."/>
            <person name="Kuhnert P."/>
            <person name="Perreten V."/>
            <person name="Drexler J.F."/>
            <person name="Corman V.M."/>
            <person name="Falquet L."/>
            <person name="Jores J."/>
        </authorList>
    </citation>
    <scope>NUCLEOTIDE SEQUENCE</scope>
    <source>
        <strain evidence="2">IVB6197</strain>
    </source>
</reference>
<evidence type="ECO:0000313" key="3">
    <source>
        <dbReference type="Proteomes" id="UP001065705"/>
    </source>
</evidence>
<keyword evidence="1" id="KW-0175">Coiled coil</keyword>
<proteinExistence type="predicted"/>
<evidence type="ECO:0000313" key="2">
    <source>
        <dbReference type="EMBL" id="UXU57469.1"/>
    </source>
</evidence>
<feature type="coiled-coil region" evidence="1">
    <location>
        <begin position="139"/>
        <end position="243"/>
    </location>
</feature>
<accession>A0ABD7TU38</accession>
<evidence type="ECO:0000256" key="1">
    <source>
        <dbReference type="SAM" id="Coils"/>
    </source>
</evidence>
<name>A0ABD7TU38_9STAP</name>
<dbReference type="Proteomes" id="UP001065705">
    <property type="component" value="Chromosome"/>
</dbReference>
<dbReference type="RefSeq" id="WP_262625623.1">
    <property type="nucleotide sequence ID" value="NZ_CP094808.1"/>
</dbReference>
<dbReference type="EMBL" id="CP094809">
    <property type="protein sequence ID" value="UXU57469.1"/>
    <property type="molecule type" value="Genomic_DNA"/>
</dbReference>
<sequence length="323" mass="38355">MDRSKTIRELFKLQSNENKVEIIKEYELAIRGFSNIEVHNINSNSEMYIVSEASNKQNIEKIQKYIKSKLKIEDDFSNLLDKDLIIERYGDDFTKLVTIFEKDQYGNLSDYIINKLIEKHNNTNVQKDALSKGKEKLNSSEQEDKLKKLRKIISDLETTVSEKDKKIKSLLFERKTLNSKIEELENLYYQSKKSWQIMKASLDEEERVNSELNKKNNELNMQIAELKSEKNRIIHQYAEASTKYQFHLMGIPQFWIDDHKNSKVYLPTEVDNFIDEFHKKPRDIFIVFKSGIALYDFRRLKKLRGMKFVSSFEEFKDIKGDFL</sequence>
<organism evidence="2 3">
    <name type="scientific">Staphylococcus agnetis</name>
    <dbReference type="NCBI Taxonomy" id="985762"/>
    <lineage>
        <taxon>Bacteria</taxon>
        <taxon>Bacillati</taxon>
        <taxon>Bacillota</taxon>
        <taxon>Bacilli</taxon>
        <taxon>Bacillales</taxon>
        <taxon>Staphylococcaceae</taxon>
        <taxon>Staphylococcus</taxon>
    </lineage>
</organism>
<gene>
    <name evidence="2" type="ORF">MUA95_01285</name>
</gene>